<dbReference type="EMBL" id="JANBUW010000012">
    <property type="protein sequence ID" value="KAJ2851465.1"/>
    <property type="molecule type" value="Genomic_DNA"/>
</dbReference>
<gene>
    <name evidence="13" type="ORF">IWW36_001104</name>
</gene>
<dbReference type="GO" id="GO:0000049">
    <property type="term" value="F:tRNA binding"/>
    <property type="evidence" value="ECO:0007669"/>
    <property type="project" value="UniProtKB-KW"/>
</dbReference>
<dbReference type="NCBIfam" id="NF001138">
    <property type="entry name" value="PRK00143.1"/>
    <property type="match status" value="1"/>
</dbReference>
<dbReference type="Pfam" id="PF03054">
    <property type="entry name" value="tRNA_Me_trans"/>
    <property type="match status" value="1"/>
</dbReference>
<dbReference type="CDD" id="cd01998">
    <property type="entry name" value="MnmA_TRMU-like"/>
    <property type="match status" value="1"/>
</dbReference>
<dbReference type="Gene3D" id="3.40.50.620">
    <property type="entry name" value="HUPs"/>
    <property type="match status" value="1"/>
</dbReference>
<organism evidence="13 14">
    <name type="scientific">Coemansia brasiliensis</name>
    <dbReference type="NCBI Taxonomy" id="2650707"/>
    <lineage>
        <taxon>Eukaryota</taxon>
        <taxon>Fungi</taxon>
        <taxon>Fungi incertae sedis</taxon>
        <taxon>Zoopagomycota</taxon>
        <taxon>Kickxellomycotina</taxon>
        <taxon>Kickxellomycetes</taxon>
        <taxon>Kickxellales</taxon>
        <taxon>Kickxellaceae</taxon>
        <taxon>Coemansia</taxon>
    </lineage>
</organism>
<dbReference type="NCBIfam" id="TIGR00420">
    <property type="entry name" value="trmU"/>
    <property type="match status" value="1"/>
</dbReference>
<comment type="similarity">
    <text evidence="2">Belongs to the MnmA/TRMU family.</text>
</comment>
<keyword evidence="5" id="KW-0808">Transferase</keyword>
<accession>A0A9W8ICD5</accession>
<dbReference type="Gene3D" id="2.30.30.280">
    <property type="entry name" value="Adenine nucleotide alpha hydrolases-like domains"/>
    <property type="match status" value="1"/>
</dbReference>
<sequence length="321" mass="36357">MSGGVDSSVTAYLLKQQGMEVEGIFMRNWDLRDERNECPSERDWLDVQSVCHQLQIKCHEINLVKPYWNQVFAVALDEFAKGKTPNPDILCNSQIKFGVLLDEIKRRLKSRESCWFATGHYARLQPTADSMSPVNLLRGLDRHKDQSYYLAGVSSSRFHRVIFPLGELVKSRDIRRIAKSANLATAEKEESMGICFVGERRKFDRFLAEYLPSKSGDILDPHGRVIGRHRGIFSKTIGQNAKLSGMNCKWYVYAKDPLENCMYAAPGRNHPLLHSSRVVAGPVHWISGNCPDFGPDNQINVDAQVRYMQSPQAGIASIVDR</sequence>
<dbReference type="OrthoDB" id="3685at2759"/>
<keyword evidence="9" id="KW-0694">RNA-binding</keyword>
<evidence type="ECO:0000313" key="14">
    <source>
        <dbReference type="Proteomes" id="UP001139887"/>
    </source>
</evidence>
<dbReference type="GO" id="GO:0005524">
    <property type="term" value="F:ATP binding"/>
    <property type="evidence" value="ECO:0007669"/>
    <property type="project" value="UniProtKB-KW"/>
</dbReference>
<keyword evidence="7" id="KW-0547">Nucleotide-binding</keyword>
<evidence type="ECO:0000259" key="12">
    <source>
        <dbReference type="Pfam" id="PF20259"/>
    </source>
</evidence>
<dbReference type="PANTHER" id="PTHR11933">
    <property type="entry name" value="TRNA 5-METHYLAMINOMETHYL-2-THIOURIDYLATE -METHYLTRANSFERASE"/>
    <property type="match status" value="1"/>
</dbReference>
<comment type="catalytic activity">
    <reaction evidence="11">
        <text>5-taurinomethyluridine(34) in tRNA + S-sulfanyl-L-cysteinyl-[protein] + AH2 + ATP = 5-taurinomethyl-2-thiouridine(34) in tRNA + L-cysteinyl-[protein] + A + AMP + diphosphate + H(+)</text>
        <dbReference type="Rhea" id="RHEA:47040"/>
        <dbReference type="Rhea" id="RHEA-COMP:10131"/>
        <dbReference type="Rhea" id="RHEA-COMP:11726"/>
        <dbReference type="Rhea" id="RHEA-COMP:11732"/>
        <dbReference type="Rhea" id="RHEA-COMP:11733"/>
        <dbReference type="ChEBI" id="CHEBI:13193"/>
        <dbReference type="ChEBI" id="CHEBI:15378"/>
        <dbReference type="ChEBI" id="CHEBI:17499"/>
        <dbReference type="ChEBI" id="CHEBI:29950"/>
        <dbReference type="ChEBI" id="CHEBI:30616"/>
        <dbReference type="ChEBI" id="CHEBI:33019"/>
        <dbReference type="ChEBI" id="CHEBI:61963"/>
        <dbReference type="ChEBI" id="CHEBI:87171"/>
        <dbReference type="ChEBI" id="CHEBI:87172"/>
        <dbReference type="ChEBI" id="CHEBI:456215"/>
        <dbReference type="EC" id="2.8.1.14"/>
    </reaction>
</comment>
<dbReference type="EC" id="2.8.1.14" evidence="3"/>
<name>A0A9W8ICD5_9FUNG</name>
<dbReference type="GO" id="GO:0005739">
    <property type="term" value="C:mitochondrion"/>
    <property type="evidence" value="ECO:0007669"/>
    <property type="project" value="TreeGrafter"/>
</dbReference>
<comment type="caution">
    <text evidence="13">The sequence shown here is derived from an EMBL/GenBank/DDBJ whole genome shotgun (WGS) entry which is preliminary data.</text>
</comment>
<keyword evidence="8" id="KW-0067">ATP-binding</keyword>
<keyword evidence="10" id="KW-1015">Disulfide bond</keyword>
<evidence type="ECO:0000256" key="5">
    <source>
        <dbReference type="ARBA" id="ARBA00022679"/>
    </source>
</evidence>
<keyword evidence="6" id="KW-0819">tRNA processing</keyword>
<dbReference type="AlphaFoldDB" id="A0A9W8ICD5"/>
<evidence type="ECO:0000256" key="10">
    <source>
        <dbReference type="ARBA" id="ARBA00023157"/>
    </source>
</evidence>
<dbReference type="Proteomes" id="UP001139887">
    <property type="component" value="Unassembled WGS sequence"/>
</dbReference>
<evidence type="ECO:0000256" key="9">
    <source>
        <dbReference type="ARBA" id="ARBA00022884"/>
    </source>
</evidence>
<dbReference type="PANTHER" id="PTHR11933:SF5">
    <property type="entry name" value="MITOCHONDRIAL TRNA-SPECIFIC 2-THIOURIDYLASE 1"/>
    <property type="match status" value="1"/>
</dbReference>
<comment type="function">
    <text evidence="1">Catalyzes the 2-thiolation of uridine at the wobble position (U34) of mitochondrial tRNA(Lys), tRNA(Glu) and tRNA(Gln). Required for the formation of 5-taurinomethyl-2-thiouridine (tm5s2U) of mitochondrial tRNA(Lys), tRNA(Glu), and tRNA(Gln) at the wobble position. ATP is required to activate the C2 atom of the wobble base.</text>
</comment>
<dbReference type="GO" id="GO:0002143">
    <property type="term" value="P:tRNA wobble position uridine thiolation"/>
    <property type="evidence" value="ECO:0007669"/>
    <property type="project" value="TreeGrafter"/>
</dbReference>
<proteinExistence type="inferred from homology"/>
<feature type="domain" description="tRNA-specific 2-thiouridylase MnmA-like central" evidence="12">
    <location>
        <begin position="205"/>
        <end position="263"/>
    </location>
</feature>
<dbReference type="InterPro" id="IPR023382">
    <property type="entry name" value="MnmA-like_central_sf"/>
</dbReference>
<dbReference type="SUPFAM" id="SSF52402">
    <property type="entry name" value="Adenine nucleotide alpha hydrolases-like"/>
    <property type="match status" value="1"/>
</dbReference>
<evidence type="ECO:0000313" key="13">
    <source>
        <dbReference type="EMBL" id="KAJ2851465.1"/>
    </source>
</evidence>
<evidence type="ECO:0000256" key="2">
    <source>
        <dbReference type="ARBA" id="ARBA00006191"/>
    </source>
</evidence>
<evidence type="ECO:0000256" key="1">
    <source>
        <dbReference type="ARBA" id="ARBA00003986"/>
    </source>
</evidence>
<protein>
    <recommendedName>
        <fullName evidence="3">tRNA-5-taurinomethyluridine 2-sulfurtransferase</fullName>
        <ecNumber evidence="3">2.8.1.14</ecNumber>
    </recommendedName>
</protein>
<dbReference type="InterPro" id="IPR046884">
    <property type="entry name" value="MnmA-like_central"/>
</dbReference>
<evidence type="ECO:0000256" key="7">
    <source>
        <dbReference type="ARBA" id="ARBA00022741"/>
    </source>
</evidence>
<keyword evidence="4" id="KW-0820">tRNA-binding</keyword>
<dbReference type="GO" id="GO:0016783">
    <property type="term" value="F:sulfurtransferase activity"/>
    <property type="evidence" value="ECO:0007669"/>
    <property type="project" value="InterPro"/>
</dbReference>
<dbReference type="InterPro" id="IPR004506">
    <property type="entry name" value="MnmA-like"/>
</dbReference>
<reference evidence="13" key="1">
    <citation type="submission" date="2022-07" db="EMBL/GenBank/DDBJ databases">
        <title>Phylogenomic reconstructions and comparative analyses of Kickxellomycotina fungi.</title>
        <authorList>
            <person name="Reynolds N.K."/>
            <person name="Stajich J.E."/>
            <person name="Barry K."/>
            <person name="Grigoriev I.V."/>
            <person name="Crous P."/>
            <person name="Smith M.E."/>
        </authorList>
    </citation>
    <scope>NUCLEOTIDE SEQUENCE</scope>
    <source>
        <strain evidence="13">NRRL 1566</strain>
    </source>
</reference>
<keyword evidence="14" id="KW-1185">Reference proteome</keyword>
<evidence type="ECO:0000256" key="11">
    <source>
        <dbReference type="ARBA" id="ARBA00049564"/>
    </source>
</evidence>
<evidence type="ECO:0000256" key="8">
    <source>
        <dbReference type="ARBA" id="ARBA00022840"/>
    </source>
</evidence>
<dbReference type="InterPro" id="IPR014729">
    <property type="entry name" value="Rossmann-like_a/b/a_fold"/>
</dbReference>
<evidence type="ECO:0000256" key="6">
    <source>
        <dbReference type="ARBA" id="ARBA00022694"/>
    </source>
</evidence>
<evidence type="ECO:0000256" key="3">
    <source>
        <dbReference type="ARBA" id="ARBA00011953"/>
    </source>
</evidence>
<evidence type="ECO:0000256" key="4">
    <source>
        <dbReference type="ARBA" id="ARBA00022555"/>
    </source>
</evidence>
<dbReference type="Pfam" id="PF20259">
    <property type="entry name" value="tRNA_Me_trans_M"/>
    <property type="match status" value="1"/>
</dbReference>